<evidence type="ECO:0000256" key="7">
    <source>
        <dbReference type="ARBA" id="ARBA00022679"/>
    </source>
</evidence>
<evidence type="ECO:0000256" key="13">
    <source>
        <dbReference type="ARBA" id="ARBA00022840"/>
    </source>
</evidence>
<dbReference type="Gene3D" id="3.30.565.10">
    <property type="entry name" value="Histidine kinase-like ATPase, C-terminal domain"/>
    <property type="match status" value="1"/>
</dbReference>
<dbReference type="InterPro" id="IPR003661">
    <property type="entry name" value="HisK_dim/P_dom"/>
</dbReference>
<keyword evidence="16" id="KW-1133">Transmembrane helix</keyword>
<dbReference type="Gene3D" id="1.10.287.130">
    <property type="match status" value="1"/>
</dbReference>
<dbReference type="Pfam" id="PF02518">
    <property type="entry name" value="HATPase_c"/>
    <property type="match status" value="1"/>
</dbReference>
<keyword evidence="6" id="KW-0597">Phosphoprotein</keyword>
<evidence type="ECO:0000256" key="17">
    <source>
        <dbReference type="ARBA" id="ARBA00023012"/>
    </source>
</evidence>
<dbReference type="GO" id="GO:0005886">
    <property type="term" value="C:plasma membrane"/>
    <property type="evidence" value="ECO:0007669"/>
    <property type="project" value="UniProtKB-SubCell"/>
</dbReference>
<dbReference type="FunFam" id="1.10.287.130:FF:000013">
    <property type="entry name" value="Sensor histidine kinase PhoQ"/>
    <property type="match status" value="1"/>
</dbReference>
<evidence type="ECO:0000256" key="14">
    <source>
        <dbReference type="ARBA" id="ARBA00022842"/>
    </source>
</evidence>
<dbReference type="CDD" id="cd00082">
    <property type="entry name" value="HisKA"/>
    <property type="match status" value="1"/>
</dbReference>
<evidence type="ECO:0000256" key="5">
    <source>
        <dbReference type="ARBA" id="ARBA00022519"/>
    </source>
</evidence>
<proteinExistence type="predicted"/>
<dbReference type="NCBIfam" id="NF008077">
    <property type="entry name" value="PRK10815.1"/>
    <property type="match status" value="1"/>
</dbReference>
<evidence type="ECO:0000256" key="15">
    <source>
        <dbReference type="ARBA" id="ARBA00022912"/>
    </source>
</evidence>
<evidence type="ECO:0000256" key="12">
    <source>
        <dbReference type="ARBA" id="ARBA00022801"/>
    </source>
</evidence>
<keyword evidence="18" id="KW-0472">Membrane</keyword>
<keyword evidence="5" id="KW-0997">Cell inner membrane</keyword>
<dbReference type="RefSeq" id="WP_047256927.1">
    <property type="nucleotide sequence ID" value="NZ_CAWMFK010000017.1"/>
</dbReference>
<comment type="subcellular location">
    <subcellularLocation>
        <location evidence="2">Cell membrane</location>
        <topology evidence="2">Multi-pass membrane protein</topology>
    </subcellularLocation>
</comment>
<dbReference type="InterPro" id="IPR058619">
    <property type="entry name" value="PhoQ/CarS-like_HATPase"/>
</dbReference>
<evidence type="ECO:0000313" key="21">
    <source>
        <dbReference type="Proteomes" id="UP000829116"/>
    </source>
</evidence>
<dbReference type="PROSITE" id="PS50885">
    <property type="entry name" value="HAMP"/>
    <property type="match status" value="1"/>
</dbReference>
<keyword evidence="14" id="KW-0460">Magnesium</keyword>
<organism evidence="20 21">
    <name type="scientific">Moellerella wisconsensis</name>
    <dbReference type="NCBI Taxonomy" id="158849"/>
    <lineage>
        <taxon>Bacteria</taxon>
        <taxon>Pseudomonadati</taxon>
        <taxon>Pseudomonadota</taxon>
        <taxon>Gammaproteobacteria</taxon>
        <taxon>Enterobacterales</taxon>
        <taxon>Morganellaceae</taxon>
        <taxon>Moellerella</taxon>
    </lineage>
</organism>
<dbReference type="PROSITE" id="PS50109">
    <property type="entry name" value="HIS_KIN"/>
    <property type="match status" value="1"/>
</dbReference>
<evidence type="ECO:0000256" key="1">
    <source>
        <dbReference type="ARBA" id="ARBA00000085"/>
    </source>
</evidence>
<dbReference type="Gene3D" id="3.30.450.140">
    <property type="match status" value="1"/>
</dbReference>
<sequence length="486" mass="55099">MGIKKFSLKPLSLRARFLLATAAVILSLTLSYGVVAILGYLVSFDKTNYTLLRSQSNLFYSLAQWSNNRLDIRVPPNFTLNTPSLVIIYNNNDQIIWRQRQLPAVENMISKKWLANEGLHELETDLSITRELLKDSPNYRQQLDQLDEDDEPLIHSLSVNQYAKTDHLPALKIVVIDPLPQDLQKTDLVWEWFGYVLLANLILVIPLLWLAAYWSLRPIKLLITQISSLEKGERETLDENPPAELRGLVRNLNALLSNERKRNSKYRTTLSDLTHSLKTPLAVLQSTLRSLRSGKQMTIEQAEPIMIEQISRISQQIGYYLHRATMRSSDDNMMLRELTSVSVLLDSLISALHKVYQRKGVVITLDISPEITWLGQPNDFMEVMGNILENACKYCLEFVEVTASVNNDSLAIIVDDDGPGVPESKRDVIFMRGQRIDTMRPGQGLGLSIASEIIDQYDGEIQINDSPLGGAQLVVIFRQQSVIDDN</sequence>
<accession>A0A9Q8PZN0</accession>
<keyword evidence="8" id="KW-0812">Transmembrane</keyword>
<dbReference type="InterPro" id="IPR003594">
    <property type="entry name" value="HATPase_dom"/>
</dbReference>
<keyword evidence="17" id="KW-0902">Two-component regulatory system</keyword>
<dbReference type="PRINTS" id="PR00344">
    <property type="entry name" value="BCTRLSENSOR"/>
</dbReference>
<dbReference type="SMART" id="SM00387">
    <property type="entry name" value="HATPase_c"/>
    <property type="match status" value="1"/>
</dbReference>
<dbReference type="PANTHER" id="PTHR45436:SF4">
    <property type="entry name" value="SENSOR PROTEIN PHOQ"/>
    <property type="match status" value="1"/>
</dbReference>
<dbReference type="EMBL" id="CP093245">
    <property type="protein sequence ID" value="UNH29577.1"/>
    <property type="molecule type" value="Genomic_DNA"/>
</dbReference>
<dbReference type="SUPFAM" id="SSF55874">
    <property type="entry name" value="ATPase domain of HSP90 chaperone/DNA topoisomerase II/histidine kinase"/>
    <property type="match status" value="1"/>
</dbReference>
<dbReference type="Proteomes" id="UP000829116">
    <property type="component" value="Chromosome"/>
</dbReference>
<dbReference type="InterPro" id="IPR004358">
    <property type="entry name" value="Sig_transdc_His_kin-like_C"/>
</dbReference>
<dbReference type="Pfam" id="PF08918">
    <property type="entry name" value="PhoQ_Sensor"/>
    <property type="match status" value="1"/>
</dbReference>
<evidence type="ECO:0000313" key="20">
    <source>
        <dbReference type="EMBL" id="UNH29577.1"/>
    </source>
</evidence>
<dbReference type="PANTHER" id="PTHR45436">
    <property type="entry name" value="SENSOR HISTIDINE KINASE YKOH"/>
    <property type="match status" value="1"/>
</dbReference>
<dbReference type="EC" id="2.7.13.3" evidence="3"/>
<evidence type="ECO:0000256" key="4">
    <source>
        <dbReference type="ARBA" id="ARBA00022475"/>
    </source>
</evidence>
<protein>
    <recommendedName>
        <fullName evidence="3">histidine kinase</fullName>
        <ecNumber evidence="3">2.7.13.3</ecNumber>
    </recommendedName>
    <alternativeName>
        <fullName evidence="19">Sensor histidine protein kinase/phosphatase PhoQ</fullName>
    </alternativeName>
</protein>
<comment type="catalytic activity">
    <reaction evidence="1">
        <text>ATP + protein L-histidine = ADP + protein N-phospho-L-histidine.</text>
        <dbReference type="EC" id="2.7.13.3"/>
    </reaction>
</comment>
<dbReference type="GO" id="GO:0000155">
    <property type="term" value="F:phosphorelay sensor kinase activity"/>
    <property type="evidence" value="ECO:0007669"/>
    <property type="project" value="InterPro"/>
</dbReference>
<evidence type="ECO:0000256" key="8">
    <source>
        <dbReference type="ARBA" id="ARBA00022692"/>
    </source>
</evidence>
<evidence type="ECO:0000256" key="9">
    <source>
        <dbReference type="ARBA" id="ARBA00022723"/>
    </source>
</evidence>
<dbReference type="GO" id="GO:0046872">
    <property type="term" value="F:metal ion binding"/>
    <property type="evidence" value="ECO:0007669"/>
    <property type="project" value="UniProtKB-KW"/>
</dbReference>
<dbReference type="InterPro" id="IPR058618">
    <property type="entry name" value="PhoQ"/>
</dbReference>
<dbReference type="GO" id="GO:0004721">
    <property type="term" value="F:phosphoprotein phosphatase activity"/>
    <property type="evidence" value="ECO:0007669"/>
    <property type="project" value="UniProtKB-KW"/>
</dbReference>
<evidence type="ECO:0000256" key="16">
    <source>
        <dbReference type="ARBA" id="ARBA00022989"/>
    </source>
</evidence>
<evidence type="ECO:0000256" key="18">
    <source>
        <dbReference type="ARBA" id="ARBA00023136"/>
    </source>
</evidence>
<dbReference type="InterPro" id="IPR036890">
    <property type="entry name" value="HATPase_C_sf"/>
</dbReference>
<keyword evidence="13" id="KW-0067">ATP-binding</keyword>
<gene>
    <name evidence="20" type="primary">phoQ</name>
    <name evidence="20" type="ORF">MNY72_09260</name>
</gene>
<name>A0A9Q8PZN0_9GAMM</name>
<dbReference type="CDD" id="cd16954">
    <property type="entry name" value="HATPase_PhoQ-like"/>
    <property type="match status" value="1"/>
</dbReference>
<evidence type="ECO:0000256" key="3">
    <source>
        <dbReference type="ARBA" id="ARBA00012438"/>
    </source>
</evidence>
<dbReference type="InterPro" id="IPR015014">
    <property type="entry name" value="PhoQ_Sensor"/>
</dbReference>
<reference evidence="20" key="1">
    <citation type="submission" date="2022-03" db="EMBL/GenBank/DDBJ databases">
        <title>ESBL-producing Moellerella wisconsensis and Escherichia marmotae isolated from wild game meat.</title>
        <authorList>
            <person name="Biggel M."/>
        </authorList>
    </citation>
    <scope>NUCLEOTIDE SEQUENCE</scope>
    <source>
        <strain evidence="20">W51</strain>
    </source>
</reference>
<evidence type="ECO:0000256" key="10">
    <source>
        <dbReference type="ARBA" id="ARBA00022741"/>
    </source>
</evidence>
<keyword evidence="15" id="KW-0904">Protein phosphatase</keyword>
<dbReference type="SUPFAM" id="SSF47384">
    <property type="entry name" value="Homodimeric domain of signal transducing histidine kinase"/>
    <property type="match status" value="1"/>
</dbReference>
<keyword evidence="10" id="KW-0547">Nucleotide-binding</keyword>
<dbReference type="AlphaFoldDB" id="A0A9Q8PZN0"/>
<evidence type="ECO:0000256" key="6">
    <source>
        <dbReference type="ARBA" id="ARBA00022553"/>
    </source>
</evidence>
<evidence type="ECO:0000256" key="11">
    <source>
        <dbReference type="ARBA" id="ARBA00022777"/>
    </source>
</evidence>
<evidence type="ECO:0000256" key="19">
    <source>
        <dbReference type="ARBA" id="ARBA00032477"/>
    </source>
</evidence>
<keyword evidence="9" id="KW-0479">Metal-binding</keyword>
<keyword evidence="7 20" id="KW-0808">Transferase</keyword>
<dbReference type="GO" id="GO:0005524">
    <property type="term" value="F:ATP binding"/>
    <property type="evidence" value="ECO:0007669"/>
    <property type="project" value="UniProtKB-KW"/>
</dbReference>
<keyword evidence="11 20" id="KW-0418">Kinase</keyword>
<keyword evidence="12" id="KW-0378">Hydrolase</keyword>
<dbReference type="InterPro" id="IPR003660">
    <property type="entry name" value="HAMP_dom"/>
</dbReference>
<dbReference type="GeneID" id="79717464"/>
<evidence type="ECO:0000256" key="2">
    <source>
        <dbReference type="ARBA" id="ARBA00004651"/>
    </source>
</evidence>
<dbReference type="InterPro" id="IPR036097">
    <property type="entry name" value="HisK_dim/P_sf"/>
</dbReference>
<dbReference type="InterPro" id="IPR038429">
    <property type="entry name" value="PhoQ_Sensor_sf"/>
</dbReference>
<keyword evidence="4" id="KW-1003">Cell membrane</keyword>
<dbReference type="InterPro" id="IPR050428">
    <property type="entry name" value="TCS_sensor_his_kinase"/>
</dbReference>
<dbReference type="InterPro" id="IPR005467">
    <property type="entry name" value="His_kinase_dom"/>
</dbReference>